<dbReference type="Pfam" id="PF02508">
    <property type="entry name" value="Rnf-Nqr"/>
    <property type="match status" value="1"/>
</dbReference>
<evidence type="ECO:0000256" key="3">
    <source>
        <dbReference type="ARBA" id="ARBA00022692"/>
    </source>
</evidence>
<feature type="transmembrane region" description="Helical" evidence="7">
    <location>
        <begin position="41"/>
        <end position="61"/>
    </location>
</feature>
<feature type="transmembrane region" description="Helical" evidence="7">
    <location>
        <begin position="99"/>
        <end position="117"/>
    </location>
</feature>
<dbReference type="InterPro" id="IPR003667">
    <property type="entry name" value="NqrDE/RnfAE"/>
</dbReference>
<evidence type="ECO:0000256" key="6">
    <source>
        <dbReference type="ARBA" id="ARBA00023136"/>
    </source>
</evidence>
<keyword evidence="5 7" id="KW-1133">Transmembrane helix</keyword>
<keyword evidence="6 7" id="KW-0472">Membrane</keyword>
<keyword evidence="4" id="KW-1278">Translocase</keyword>
<accession>A0A7C4RSU6</accession>
<proteinExistence type="predicted"/>
<reference evidence="8" key="1">
    <citation type="journal article" date="2020" name="mSystems">
        <title>Genome- and Community-Level Interaction Insights into Carbon Utilization and Element Cycling Functions of Hydrothermarchaeota in Hydrothermal Sediment.</title>
        <authorList>
            <person name="Zhou Z."/>
            <person name="Liu Y."/>
            <person name="Xu W."/>
            <person name="Pan J."/>
            <person name="Luo Z.H."/>
            <person name="Li M."/>
        </authorList>
    </citation>
    <scope>NUCLEOTIDE SEQUENCE [LARGE SCALE GENOMIC DNA]</scope>
    <source>
        <strain evidence="8">SpSt-477</strain>
    </source>
</reference>
<evidence type="ECO:0000256" key="5">
    <source>
        <dbReference type="ARBA" id="ARBA00022989"/>
    </source>
</evidence>
<sequence>MATPSIRSIVRKGVWEENPVIRQILGICSALAVTNLMTNTLIMGLGLVFTTAMSCATVSALRKVTPDRIRMMVQVLIIASYVMIVDIVLKAYLPKISEALGPYVGLIITNCIIMGRCEGFARTNPVWPAFVDGIASGTGYAVVLLMIASVRELLGFGSIFGFGVLPADWTRWTIMVMAPAGFFMIATFIWITRSLENRSKPQKA</sequence>
<feature type="transmembrane region" description="Helical" evidence="7">
    <location>
        <begin position="129"/>
        <end position="149"/>
    </location>
</feature>
<comment type="subcellular location">
    <subcellularLocation>
        <location evidence="1">Endomembrane system</location>
        <topology evidence="1">Multi-pass membrane protein</topology>
    </subcellularLocation>
</comment>
<evidence type="ECO:0000256" key="4">
    <source>
        <dbReference type="ARBA" id="ARBA00022967"/>
    </source>
</evidence>
<evidence type="ECO:0000256" key="2">
    <source>
        <dbReference type="ARBA" id="ARBA00022448"/>
    </source>
</evidence>
<keyword evidence="2" id="KW-0813">Transport</keyword>
<feature type="transmembrane region" description="Helical" evidence="7">
    <location>
        <begin position="169"/>
        <end position="191"/>
    </location>
</feature>
<name>A0A7C4RSU6_9BACT</name>
<feature type="transmembrane region" description="Helical" evidence="7">
    <location>
        <begin position="73"/>
        <end position="93"/>
    </location>
</feature>
<dbReference type="PANTHER" id="PTHR30586:SF1">
    <property type="entry name" value="NA(+)-TRANSLOCATING NADH-QUINONE REDUCTASE SUBUNIT D"/>
    <property type="match status" value="1"/>
</dbReference>
<gene>
    <name evidence="8" type="ORF">ENS29_10465</name>
</gene>
<protein>
    <submittedName>
        <fullName evidence="8">NADH:ubiquinone reductase (Na(+)-transporting) subunit D</fullName>
    </submittedName>
</protein>
<organism evidence="8">
    <name type="scientific">Desulfatirhabdium butyrativorans</name>
    <dbReference type="NCBI Taxonomy" id="340467"/>
    <lineage>
        <taxon>Bacteria</taxon>
        <taxon>Pseudomonadati</taxon>
        <taxon>Thermodesulfobacteriota</taxon>
        <taxon>Desulfobacteria</taxon>
        <taxon>Desulfobacterales</taxon>
        <taxon>Desulfatirhabdiaceae</taxon>
        <taxon>Desulfatirhabdium</taxon>
    </lineage>
</organism>
<evidence type="ECO:0000256" key="7">
    <source>
        <dbReference type="SAM" id="Phobius"/>
    </source>
</evidence>
<comment type="caution">
    <text evidence="8">The sequence shown here is derived from an EMBL/GenBank/DDBJ whole genome shotgun (WGS) entry which is preliminary data.</text>
</comment>
<dbReference type="GO" id="GO:0012505">
    <property type="term" value="C:endomembrane system"/>
    <property type="evidence" value="ECO:0007669"/>
    <property type="project" value="UniProtKB-SubCell"/>
</dbReference>
<dbReference type="AlphaFoldDB" id="A0A7C4RSU6"/>
<dbReference type="GO" id="GO:0005886">
    <property type="term" value="C:plasma membrane"/>
    <property type="evidence" value="ECO:0007669"/>
    <property type="project" value="TreeGrafter"/>
</dbReference>
<keyword evidence="3 7" id="KW-0812">Transmembrane</keyword>
<dbReference type="PANTHER" id="PTHR30586">
    <property type="entry name" value="ELECTRON TRANSPORT COMPLEX PROTEIN RNFE"/>
    <property type="match status" value="1"/>
</dbReference>
<evidence type="ECO:0000313" key="8">
    <source>
        <dbReference type="EMBL" id="HGU33263.1"/>
    </source>
</evidence>
<dbReference type="PIRSF" id="PIRSF006102">
    <property type="entry name" value="NQR_DE"/>
    <property type="match status" value="1"/>
</dbReference>
<evidence type="ECO:0000256" key="1">
    <source>
        <dbReference type="ARBA" id="ARBA00004127"/>
    </source>
</evidence>
<dbReference type="EMBL" id="DSUH01000242">
    <property type="protein sequence ID" value="HGU33263.1"/>
    <property type="molecule type" value="Genomic_DNA"/>
</dbReference>
<keyword evidence="8" id="KW-0830">Ubiquinone</keyword>